<reference evidence="2 3" key="1">
    <citation type="journal article" date="2018" name="New Phytol.">
        <title>Phylogenomics of Endogonaceae and evolution of mycorrhizas within Mucoromycota.</title>
        <authorList>
            <person name="Chang Y."/>
            <person name="Desiro A."/>
            <person name="Na H."/>
            <person name="Sandor L."/>
            <person name="Lipzen A."/>
            <person name="Clum A."/>
            <person name="Barry K."/>
            <person name="Grigoriev I.V."/>
            <person name="Martin F.M."/>
            <person name="Stajich J.E."/>
            <person name="Smith M.E."/>
            <person name="Bonito G."/>
            <person name="Spatafora J.W."/>
        </authorList>
    </citation>
    <scope>NUCLEOTIDE SEQUENCE [LARGE SCALE GENOMIC DNA]</scope>
    <source>
        <strain evidence="2 3">AD002</strain>
    </source>
</reference>
<feature type="transmembrane region" description="Helical" evidence="1">
    <location>
        <begin position="150"/>
        <end position="171"/>
    </location>
</feature>
<keyword evidence="1" id="KW-0812">Transmembrane</keyword>
<comment type="caution">
    <text evidence="2">The sequence shown here is derived from an EMBL/GenBank/DDBJ whole genome shotgun (WGS) entry which is preliminary data.</text>
</comment>
<dbReference type="Proteomes" id="UP000274822">
    <property type="component" value="Unassembled WGS sequence"/>
</dbReference>
<keyword evidence="1" id="KW-1133">Transmembrane helix</keyword>
<evidence type="ECO:0000313" key="3">
    <source>
        <dbReference type="Proteomes" id="UP000274822"/>
    </source>
</evidence>
<dbReference type="AlphaFoldDB" id="A0A433QNM9"/>
<organism evidence="2 3">
    <name type="scientific">Jimgerdemannia flammicorona</name>
    <dbReference type="NCBI Taxonomy" id="994334"/>
    <lineage>
        <taxon>Eukaryota</taxon>
        <taxon>Fungi</taxon>
        <taxon>Fungi incertae sedis</taxon>
        <taxon>Mucoromycota</taxon>
        <taxon>Mucoromycotina</taxon>
        <taxon>Endogonomycetes</taxon>
        <taxon>Endogonales</taxon>
        <taxon>Endogonaceae</taxon>
        <taxon>Jimgerdemannia</taxon>
    </lineage>
</organism>
<sequence length="250" mass="27270">MNSTTTLSTSPTSYGVGTLVGIWTGLCFSVISCGVVGWKACIDYSPLRVSSFVVGLVSCIGLSVVNYLRLDSYIPETVFHVYKVVSMLLFNNLIMVVTFWVAARLYEPGPMPKNRLYKFSISMVVLMNIMAGASLIFGQGLQLTNVGTDMYTGAAVVALTAGTAIFVYAFYPVFRLKGMNEKPSSAMPIGVWYLTGVAILFILGLIPNGIAMAYPLETHRAIELNLTTATIFLRYCNSQYPLLAIALPRH</sequence>
<protein>
    <submittedName>
        <fullName evidence="2">Uncharacterized protein</fullName>
    </submittedName>
</protein>
<evidence type="ECO:0000256" key="1">
    <source>
        <dbReference type="SAM" id="Phobius"/>
    </source>
</evidence>
<proteinExistence type="predicted"/>
<gene>
    <name evidence="2" type="ORF">BC938DRAFT_477909</name>
</gene>
<feature type="transmembrane region" description="Helical" evidence="1">
    <location>
        <begin position="49"/>
        <end position="68"/>
    </location>
</feature>
<evidence type="ECO:0000313" key="2">
    <source>
        <dbReference type="EMBL" id="RUS31385.1"/>
    </source>
</evidence>
<feature type="transmembrane region" description="Helical" evidence="1">
    <location>
        <begin position="80"/>
        <end position="103"/>
    </location>
</feature>
<keyword evidence="3" id="KW-1185">Reference proteome</keyword>
<keyword evidence="1" id="KW-0472">Membrane</keyword>
<accession>A0A433QNM9</accession>
<feature type="transmembrane region" description="Helical" evidence="1">
    <location>
        <begin position="20"/>
        <end position="42"/>
    </location>
</feature>
<dbReference type="EMBL" id="RBNJ01003006">
    <property type="protein sequence ID" value="RUS31385.1"/>
    <property type="molecule type" value="Genomic_DNA"/>
</dbReference>
<feature type="transmembrane region" description="Helical" evidence="1">
    <location>
        <begin position="191"/>
        <end position="214"/>
    </location>
</feature>
<name>A0A433QNM9_9FUNG</name>
<feature type="transmembrane region" description="Helical" evidence="1">
    <location>
        <begin position="115"/>
        <end position="138"/>
    </location>
</feature>